<comment type="catalytic activity">
    <reaction evidence="10">
        <text>ATP + H2O = ADP + phosphate + H(+)</text>
        <dbReference type="Rhea" id="RHEA:13065"/>
        <dbReference type="ChEBI" id="CHEBI:15377"/>
        <dbReference type="ChEBI" id="CHEBI:15378"/>
        <dbReference type="ChEBI" id="CHEBI:30616"/>
        <dbReference type="ChEBI" id="CHEBI:43474"/>
        <dbReference type="ChEBI" id="CHEBI:456216"/>
        <dbReference type="EC" id="3.6.4.13"/>
    </reaction>
</comment>
<dbReference type="GO" id="GO:0003723">
    <property type="term" value="F:RNA binding"/>
    <property type="evidence" value="ECO:0007669"/>
    <property type="project" value="UniProtKB-KW"/>
</dbReference>
<accession>A0A9P0HQP6</accession>
<dbReference type="PROSITE" id="PS00039">
    <property type="entry name" value="DEAD_ATP_HELICASE"/>
    <property type="match status" value="1"/>
</dbReference>
<keyword evidence="8" id="KW-0694">RNA-binding</keyword>
<evidence type="ECO:0000259" key="14">
    <source>
        <dbReference type="PROSITE" id="PS51192"/>
    </source>
</evidence>
<evidence type="ECO:0000256" key="3">
    <source>
        <dbReference type="ARBA" id="ARBA00012552"/>
    </source>
</evidence>
<dbReference type="GO" id="GO:0005524">
    <property type="term" value="F:ATP binding"/>
    <property type="evidence" value="ECO:0007669"/>
    <property type="project" value="UniProtKB-KW"/>
</dbReference>
<evidence type="ECO:0000256" key="7">
    <source>
        <dbReference type="ARBA" id="ARBA00022840"/>
    </source>
</evidence>
<comment type="similarity">
    <text evidence="2">Belongs to the DEAD box helicase family. DDX54/DBP10 subfamily.</text>
</comment>
<evidence type="ECO:0000313" key="17">
    <source>
        <dbReference type="EMBL" id="CAH1406069.1"/>
    </source>
</evidence>
<dbReference type="InterPro" id="IPR011545">
    <property type="entry name" value="DEAD/DEAH_box_helicase_dom"/>
</dbReference>
<evidence type="ECO:0000256" key="5">
    <source>
        <dbReference type="ARBA" id="ARBA00022801"/>
    </source>
</evidence>
<dbReference type="SMART" id="SM00490">
    <property type="entry name" value="HELICc"/>
    <property type="match status" value="1"/>
</dbReference>
<dbReference type="AlphaFoldDB" id="A0A9P0HQP6"/>
<evidence type="ECO:0000256" key="12">
    <source>
        <dbReference type="RuleBase" id="RU000492"/>
    </source>
</evidence>
<feature type="domain" description="Helicase ATP-binding" evidence="14">
    <location>
        <begin position="61"/>
        <end position="233"/>
    </location>
</feature>
<feature type="domain" description="DEAD-box RNA helicase Q" evidence="16">
    <location>
        <begin position="30"/>
        <end position="58"/>
    </location>
</feature>
<evidence type="ECO:0000256" key="11">
    <source>
        <dbReference type="PROSITE-ProRule" id="PRU00552"/>
    </source>
</evidence>
<name>A0A9P0HQP6_NEZVI</name>
<keyword evidence="6 12" id="KW-0347">Helicase</keyword>
<organism evidence="17 18">
    <name type="scientific">Nezara viridula</name>
    <name type="common">Southern green stink bug</name>
    <name type="synonym">Cimex viridulus</name>
    <dbReference type="NCBI Taxonomy" id="85310"/>
    <lineage>
        <taxon>Eukaryota</taxon>
        <taxon>Metazoa</taxon>
        <taxon>Ecdysozoa</taxon>
        <taxon>Arthropoda</taxon>
        <taxon>Hexapoda</taxon>
        <taxon>Insecta</taxon>
        <taxon>Pterygota</taxon>
        <taxon>Neoptera</taxon>
        <taxon>Paraneoptera</taxon>
        <taxon>Hemiptera</taxon>
        <taxon>Heteroptera</taxon>
        <taxon>Panheteroptera</taxon>
        <taxon>Pentatomomorpha</taxon>
        <taxon>Pentatomoidea</taxon>
        <taxon>Pentatomidae</taxon>
        <taxon>Pentatominae</taxon>
        <taxon>Nezara</taxon>
    </lineage>
</organism>
<evidence type="ECO:0000256" key="2">
    <source>
        <dbReference type="ARBA" id="ARBA00010379"/>
    </source>
</evidence>
<sequence length="761" mass="85263">MALVKDEELIGFGDNSADTNNADKRPKKSGGFQCMGLSFSILKGITKKGYKVPTPIQRKTIPLVVEGRDVVAMARTGSGKTACFLLPMFEKLKTHCTKSGIRAIILSPTRELALQTLKFLKELGKFTGLRSIVLLGGDSMETQFSAIHEKPDIVVATPGRFLHICVEMDLSLKNVQYIVFDEADRLFEMGFGEQLNEIVQRLPENRQTLLFSATLPKVLVEFARAGLSDPVLIRLDVESKIPETLQLSFVSCRLEEKPAALLCLMNHVIPKTATTIIFAATKHHVEYLHAMLRENGIPNTYIYSDLHPSARKINVAKFQNAQVKVLIVTDVAARGIDIPHLDYVINYNFPAKVKLFVHRVGRCARAGREGHAICLVSGDELCYMLDLLLFLGRPLLLAGTDSESNKDSKNVSLGRIPLDYLDPQLSSLNAAHSSGSELDSLRKVSENAYKRYIQCRSGASMESVRRAKEVSLLHIGDSSLFDGKEVAGKSQILTGIKNYRPNGTVFEIGVSSNSELYTVMKATRRKHKNNIVSFHQKVQEILESKKATSEKPEINLEQSGNDDIATTFSQVISGKRKREPFLGNSKKQCTIDKENFIPYKPSDQAIEKELAVNNFTREANAVGVDLTGDTEAGMLGATKQRKVWDKKKKRIVTVGGQKKEGRIKSESGAWIPASYKSGRYAGWLEKTKTLSRIEEEQEDEGPVQNIKRKIPHTRWANHNLKVEMKKKLELKKPEQIAKAREQLERKQRRHGRHKKKGRRKH</sequence>
<keyword evidence="5 12" id="KW-0378">Hydrolase</keyword>
<keyword evidence="18" id="KW-1185">Reference proteome</keyword>
<dbReference type="InterPro" id="IPR014001">
    <property type="entry name" value="Helicase_ATP-bd"/>
</dbReference>
<dbReference type="InterPro" id="IPR033517">
    <property type="entry name" value="DDX54/DBP10_DEAD-box_helicase"/>
</dbReference>
<dbReference type="GO" id="GO:0010468">
    <property type="term" value="P:regulation of gene expression"/>
    <property type="evidence" value="ECO:0007669"/>
    <property type="project" value="UniProtKB-ARBA"/>
</dbReference>
<dbReference type="PANTHER" id="PTHR47959">
    <property type="entry name" value="ATP-DEPENDENT RNA HELICASE RHLE-RELATED"/>
    <property type="match status" value="1"/>
</dbReference>
<dbReference type="Proteomes" id="UP001152798">
    <property type="component" value="Chromosome 6"/>
</dbReference>
<dbReference type="InterPro" id="IPR014014">
    <property type="entry name" value="RNA_helicase_DEAD_Q_motif"/>
</dbReference>
<evidence type="ECO:0000259" key="16">
    <source>
        <dbReference type="PROSITE" id="PS51195"/>
    </source>
</evidence>
<dbReference type="SMART" id="SM01123">
    <property type="entry name" value="DBP10CT"/>
    <property type="match status" value="1"/>
</dbReference>
<feature type="compositionally biased region" description="Basic residues" evidence="13">
    <location>
        <begin position="746"/>
        <end position="761"/>
    </location>
</feature>
<keyword evidence="7 12" id="KW-0067">ATP-binding</keyword>
<dbReference type="PROSITE" id="PS51195">
    <property type="entry name" value="Q_MOTIF"/>
    <property type="match status" value="1"/>
</dbReference>
<comment type="subcellular location">
    <subcellularLocation>
        <location evidence="1">Nucleus</location>
        <location evidence="1">Nucleolus</location>
    </subcellularLocation>
</comment>
<keyword evidence="9" id="KW-0539">Nucleus</keyword>
<dbReference type="FunFam" id="3.40.50.300:FF:000865">
    <property type="entry name" value="ATP-dependent RNA helicase DDX54"/>
    <property type="match status" value="1"/>
</dbReference>
<dbReference type="GO" id="GO:0005829">
    <property type="term" value="C:cytosol"/>
    <property type="evidence" value="ECO:0007669"/>
    <property type="project" value="TreeGrafter"/>
</dbReference>
<dbReference type="InterPro" id="IPR027417">
    <property type="entry name" value="P-loop_NTPase"/>
</dbReference>
<dbReference type="Pfam" id="PF00271">
    <property type="entry name" value="Helicase_C"/>
    <property type="match status" value="1"/>
</dbReference>
<keyword evidence="4 12" id="KW-0547">Nucleotide-binding</keyword>
<dbReference type="SMART" id="SM00487">
    <property type="entry name" value="DEXDc"/>
    <property type="match status" value="1"/>
</dbReference>
<evidence type="ECO:0000256" key="8">
    <source>
        <dbReference type="ARBA" id="ARBA00022884"/>
    </source>
</evidence>
<dbReference type="InterPro" id="IPR012541">
    <property type="entry name" value="DBP10_C"/>
</dbReference>
<evidence type="ECO:0000259" key="15">
    <source>
        <dbReference type="PROSITE" id="PS51194"/>
    </source>
</evidence>
<dbReference type="PANTHER" id="PTHR47959:SF8">
    <property type="entry name" value="RNA HELICASE"/>
    <property type="match status" value="1"/>
</dbReference>
<gene>
    <name evidence="17" type="ORF">NEZAVI_LOCUS14095</name>
</gene>
<dbReference type="GO" id="GO:0005730">
    <property type="term" value="C:nucleolus"/>
    <property type="evidence" value="ECO:0007669"/>
    <property type="project" value="UniProtKB-SubCell"/>
</dbReference>
<dbReference type="InterPro" id="IPR001650">
    <property type="entry name" value="Helicase_C-like"/>
</dbReference>
<evidence type="ECO:0000256" key="1">
    <source>
        <dbReference type="ARBA" id="ARBA00004604"/>
    </source>
</evidence>
<evidence type="ECO:0000313" key="18">
    <source>
        <dbReference type="Proteomes" id="UP001152798"/>
    </source>
</evidence>
<dbReference type="Pfam" id="PF00270">
    <property type="entry name" value="DEAD"/>
    <property type="match status" value="1"/>
</dbReference>
<dbReference type="InterPro" id="IPR050079">
    <property type="entry name" value="DEAD_box_RNA_helicase"/>
</dbReference>
<evidence type="ECO:0000256" key="4">
    <source>
        <dbReference type="ARBA" id="ARBA00022741"/>
    </source>
</evidence>
<dbReference type="GO" id="GO:0016787">
    <property type="term" value="F:hydrolase activity"/>
    <property type="evidence" value="ECO:0007669"/>
    <property type="project" value="UniProtKB-KW"/>
</dbReference>
<dbReference type="PROSITE" id="PS51194">
    <property type="entry name" value="HELICASE_CTER"/>
    <property type="match status" value="1"/>
</dbReference>
<feature type="short sequence motif" description="Q motif" evidence="11">
    <location>
        <begin position="30"/>
        <end position="58"/>
    </location>
</feature>
<dbReference type="SUPFAM" id="SSF52540">
    <property type="entry name" value="P-loop containing nucleoside triphosphate hydrolases"/>
    <property type="match status" value="2"/>
</dbReference>
<evidence type="ECO:0000256" key="6">
    <source>
        <dbReference type="ARBA" id="ARBA00022806"/>
    </source>
</evidence>
<dbReference type="GO" id="GO:0003724">
    <property type="term" value="F:RNA helicase activity"/>
    <property type="evidence" value="ECO:0007669"/>
    <property type="project" value="UniProtKB-EC"/>
</dbReference>
<dbReference type="CDD" id="cd18787">
    <property type="entry name" value="SF2_C_DEAD"/>
    <property type="match status" value="1"/>
</dbReference>
<dbReference type="Gene3D" id="3.40.50.300">
    <property type="entry name" value="P-loop containing nucleotide triphosphate hydrolases"/>
    <property type="match status" value="2"/>
</dbReference>
<dbReference type="Pfam" id="PF08147">
    <property type="entry name" value="DBP10CT"/>
    <property type="match status" value="1"/>
</dbReference>
<feature type="domain" description="Helicase C-terminal" evidence="15">
    <location>
        <begin position="264"/>
        <end position="412"/>
    </location>
</feature>
<proteinExistence type="inferred from homology"/>
<feature type="compositionally biased region" description="Basic and acidic residues" evidence="13">
    <location>
        <begin position="726"/>
        <end position="745"/>
    </location>
</feature>
<evidence type="ECO:0000256" key="9">
    <source>
        <dbReference type="ARBA" id="ARBA00023242"/>
    </source>
</evidence>
<dbReference type="CDD" id="cd17959">
    <property type="entry name" value="DEADc_DDX54"/>
    <property type="match status" value="1"/>
</dbReference>
<dbReference type="InterPro" id="IPR000629">
    <property type="entry name" value="RNA-helicase_DEAD-box_CS"/>
</dbReference>
<evidence type="ECO:0000256" key="10">
    <source>
        <dbReference type="ARBA" id="ARBA00047984"/>
    </source>
</evidence>
<dbReference type="PROSITE" id="PS51192">
    <property type="entry name" value="HELICASE_ATP_BIND_1"/>
    <property type="match status" value="1"/>
</dbReference>
<dbReference type="EC" id="3.6.4.13" evidence="3"/>
<feature type="region of interest" description="Disordered" evidence="13">
    <location>
        <begin position="726"/>
        <end position="761"/>
    </location>
</feature>
<reference evidence="17" key="1">
    <citation type="submission" date="2022-01" db="EMBL/GenBank/DDBJ databases">
        <authorList>
            <person name="King R."/>
        </authorList>
    </citation>
    <scope>NUCLEOTIDE SEQUENCE</scope>
</reference>
<evidence type="ECO:0000256" key="13">
    <source>
        <dbReference type="SAM" id="MobiDB-lite"/>
    </source>
</evidence>
<protein>
    <recommendedName>
        <fullName evidence="3">RNA helicase</fullName>
        <ecNumber evidence="3">3.6.4.13</ecNumber>
    </recommendedName>
</protein>
<dbReference type="EMBL" id="OV725082">
    <property type="protein sequence ID" value="CAH1406069.1"/>
    <property type="molecule type" value="Genomic_DNA"/>
</dbReference>
<dbReference type="OrthoDB" id="10261375at2759"/>